<reference evidence="2 3" key="1">
    <citation type="submission" date="2019-11" db="EMBL/GenBank/DDBJ databases">
        <title>The genome sequence of Methylocystis heyeri.</title>
        <authorList>
            <person name="Oshkin I.Y."/>
            <person name="Miroshnikov K."/>
            <person name="Dedysh S.N."/>
        </authorList>
    </citation>
    <scope>NUCLEOTIDE SEQUENCE [LARGE SCALE GENOMIC DNA]</scope>
    <source>
        <strain evidence="2 3">H2</strain>
    </source>
</reference>
<dbReference type="RefSeq" id="WP_136497171.1">
    <property type="nucleotide sequence ID" value="NZ_CP046052.1"/>
</dbReference>
<evidence type="ECO:0000256" key="1">
    <source>
        <dbReference type="SAM" id="MobiDB-lite"/>
    </source>
</evidence>
<dbReference type="AlphaFoldDB" id="A0A6B8KGU8"/>
<dbReference type="PANTHER" id="PTHR36569:SF5">
    <property type="entry name" value="CONIDIATION-SPECIFIC PROTEIN 10 (EUROFUNG)"/>
    <property type="match status" value="1"/>
</dbReference>
<evidence type="ECO:0000313" key="3">
    <source>
        <dbReference type="Proteomes" id="UP000309061"/>
    </source>
</evidence>
<organism evidence="2 3">
    <name type="scientific">Methylocystis heyeri</name>
    <dbReference type="NCBI Taxonomy" id="391905"/>
    <lineage>
        <taxon>Bacteria</taxon>
        <taxon>Pseudomonadati</taxon>
        <taxon>Pseudomonadota</taxon>
        <taxon>Alphaproteobacteria</taxon>
        <taxon>Hyphomicrobiales</taxon>
        <taxon>Methylocystaceae</taxon>
        <taxon>Methylocystis</taxon>
    </lineage>
</organism>
<protein>
    <submittedName>
        <fullName evidence="2">Stress-induced protein</fullName>
    </submittedName>
</protein>
<dbReference type="Pfam" id="PF10685">
    <property type="entry name" value="KGG"/>
    <property type="match status" value="3"/>
</dbReference>
<dbReference type="InterPro" id="IPR052590">
    <property type="entry name" value="Stress/Virulence-Domain"/>
</dbReference>
<proteinExistence type="predicted"/>
<feature type="region of interest" description="Disordered" evidence="1">
    <location>
        <begin position="1"/>
        <end position="94"/>
    </location>
</feature>
<dbReference type="Proteomes" id="UP000309061">
    <property type="component" value="Chromosome"/>
</dbReference>
<dbReference type="InterPro" id="IPR019626">
    <property type="entry name" value="Stress-induced_KGG_rpt"/>
</dbReference>
<name>A0A6B8KGU8_9HYPH</name>
<dbReference type="KEGG" id="mhey:H2LOC_018990"/>
<dbReference type="EMBL" id="CP046052">
    <property type="protein sequence ID" value="QGM47594.1"/>
    <property type="molecule type" value="Genomic_DNA"/>
</dbReference>
<gene>
    <name evidence="2" type="ORF">H2LOC_018990</name>
</gene>
<feature type="compositionally biased region" description="Basic and acidic residues" evidence="1">
    <location>
        <begin position="60"/>
        <end position="77"/>
    </location>
</feature>
<sequence length="94" mass="10054">MTTIQQPRKSNRGFASMDPEKQRLIARKGGQSVPDSKRSFSQNPELAAKAGRKGGQSVNPDKRSFSRDHALASEAGRKGGHASHVGSSKRAAPN</sequence>
<evidence type="ECO:0000313" key="2">
    <source>
        <dbReference type="EMBL" id="QGM47594.1"/>
    </source>
</evidence>
<keyword evidence="3" id="KW-1185">Reference proteome</keyword>
<dbReference type="OrthoDB" id="4563254at2"/>
<dbReference type="PANTHER" id="PTHR36569">
    <property type="match status" value="1"/>
</dbReference>
<accession>A0A6B8KGU8</accession>